<dbReference type="InterPro" id="IPR027396">
    <property type="entry name" value="DsrEFH-like"/>
</dbReference>
<reference evidence="2" key="1">
    <citation type="submission" date="2017-02" db="EMBL/GenBank/DDBJ databases">
        <authorList>
            <person name="Daims H."/>
        </authorList>
    </citation>
    <scope>NUCLEOTIDE SEQUENCE [LARGE SCALE GENOMIC DNA]</scope>
</reference>
<dbReference type="GO" id="GO:0005737">
    <property type="term" value="C:cytoplasm"/>
    <property type="evidence" value="ECO:0007669"/>
    <property type="project" value="InterPro"/>
</dbReference>
<dbReference type="EMBL" id="FUKJ01000172">
    <property type="protein sequence ID" value="SJM92071.1"/>
    <property type="molecule type" value="Genomic_DNA"/>
</dbReference>
<dbReference type="GO" id="GO:0002143">
    <property type="term" value="P:tRNA wobble position uridine thiolation"/>
    <property type="evidence" value="ECO:0007669"/>
    <property type="project" value="InterPro"/>
</dbReference>
<accession>A0A1R4H7R5</accession>
<dbReference type="OrthoDB" id="9795117at2"/>
<protein>
    <submittedName>
        <fullName evidence="1">Sulfur relay protein TusB/DsrH</fullName>
    </submittedName>
</protein>
<dbReference type="RefSeq" id="WP_087146814.1">
    <property type="nucleotide sequence ID" value="NZ_FUKJ01000172.1"/>
</dbReference>
<dbReference type="Proteomes" id="UP000195442">
    <property type="component" value="Unassembled WGS sequence"/>
</dbReference>
<name>A0A1R4H7R5_9GAMM</name>
<keyword evidence="2" id="KW-1185">Reference proteome</keyword>
<sequence>MLHLIFQSPVEVATLARMDAGDVAVFFENSIFRLLKTGSLDKLLTAQLKTNRFCVLADDLAVRGITPDELINGLDIIDYAELVSLTVDNALIQTWT</sequence>
<organism evidence="1 2">
    <name type="scientific">Crenothrix polyspora</name>
    <dbReference type="NCBI Taxonomy" id="360316"/>
    <lineage>
        <taxon>Bacteria</taxon>
        <taxon>Pseudomonadati</taxon>
        <taxon>Pseudomonadota</taxon>
        <taxon>Gammaproteobacteria</taxon>
        <taxon>Methylococcales</taxon>
        <taxon>Crenotrichaceae</taxon>
        <taxon>Crenothrix</taxon>
    </lineage>
</organism>
<dbReference type="AlphaFoldDB" id="A0A1R4H7R5"/>
<dbReference type="Pfam" id="PF04077">
    <property type="entry name" value="DsrH"/>
    <property type="match status" value="1"/>
</dbReference>
<dbReference type="Gene3D" id="3.40.1260.10">
    <property type="entry name" value="DsrEFH-like"/>
    <property type="match status" value="1"/>
</dbReference>
<proteinExistence type="predicted"/>
<evidence type="ECO:0000313" key="2">
    <source>
        <dbReference type="Proteomes" id="UP000195442"/>
    </source>
</evidence>
<dbReference type="InterPro" id="IPR007215">
    <property type="entry name" value="Sulphur_relay_TusB/DsrH"/>
</dbReference>
<evidence type="ECO:0000313" key="1">
    <source>
        <dbReference type="EMBL" id="SJM92071.1"/>
    </source>
</evidence>
<dbReference type="SUPFAM" id="SSF75169">
    <property type="entry name" value="DsrEFH-like"/>
    <property type="match status" value="1"/>
</dbReference>
<gene>
    <name evidence="1" type="ORF">CRENPOLYSF2_2530007</name>
</gene>